<dbReference type="Proteomes" id="UP000663856">
    <property type="component" value="Unassembled WGS sequence"/>
</dbReference>
<evidence type="ECO:0000313" key="3">
    <source>
        <dbReference type="Proteomes" id="UP000663856"/>
    </source>
</evidence>
<sequence>MASSSNLVPSTLPMNDQDVLSTPETISNLAEIIQCQTQILAENQQFKHFLNQHEIAINNLVQLIDRLTDTKASIVAIKPEITTHVGTVNSSSVTLASNLDPANKQLRAKQIYQLFESTAFSESAIQDVVDWLHEFNRKCENIMLDDTQRLSIAR</sequence>
<dbReference type="EMBL" id="CAJOBG010006513">
    <property type="protein sequence ID" value="CAF4189273.1"/>
    <property type="molecule type" value="Genomic_DNA"/>
</dbReference>
<evidence type="ECO:0000313" key="1">
    <source>
        <dbReference type="EMBL" id="CAF2076792.1"/>
    </source>
</evidence>
<proteinExistence type="predicted"/>
<evidence type="ECO:0000313" key="4">
    <source>
        <dbReference type="Proteomes" id="UP000663866"/>
    </source>
</evidence>
<dbReference type="EMBL" id="CAJNRF010005955">
    <property type="protein sequence ID" value="CAF2076792.1"/>
    <property type="molecule type" value="Genomic_DNA"/>
</dbReference>
<name>A0A816S2E6_9BILA</name>
<keyword evidence="4" id="KW-1185">Reference proteome</keyword>
<accession>A0A816S2E6</accession>
<dbReference type="Proteomes" id="UP000663866">
    <property type="component" value="Unassembled WGS sequence"/>
</dbReference>
<gene>
    <name evidence="2" type="ORF">OVN521_LOCUS25742</name>
    <name evidence="1" type="ORF">WKI299_LOCUS15307</name>
</gene>
<protein>
    <submittedName>
        <fullName evidence="1">Uncharacterized protein</fullName>
    </submittedName>
</protein>
<reference evidence="1" key="1">
    <citation type="submission" date="2021-02" db="EMBL/GenBank/DDBJ databases">
        <authorList>
            <person name="Nowell W R."/>
        </authorList>
    </citation>
    <scope>NUCLEOTIDE SEQUENCE</scope>
</reference>
<organism evidence="1 3">
    <name type="scientific">Rotaria magnacalcarata</name>
    <dbReference type="NCBI Taxonomy" id="392030"/>
    <lineage>
        <taxon>Eukaryota</taxon>
        <taxon>Metazoa</taxon>
        <taxon>Spiralia</taxon>
        <taxon>Gnathifera</taxon>
        <taxon>Rotifera</taxon>
        <taxon>Eurotatoria</taxon>
        <taxon>Bdelloidea</taxon>
        <taxon>Philodinida</taxon>
        <taxon>Philodinidae</taxon>
        <taxon>Rotaria</taxon>
    </lineage>
</organism>
<comment type="caution">
    <text evidence="1">The sequence shown here is derived from an EMBL/GenBank/DDBJ whole genome shotgun (WGS) entry which is preliminary data.</text>
</comment>
<evidence type="ECO:0000313" key="2">
    <source>
        <dbReference type="EMBL" id="CAF4189273.1"/>
    </source>
</evidence>
<dbReference type="AlphaFoldDB" id="A0A816S2E6"/>